<name>A0A2P2DVY7_9LEPT</name>
<sequence length="361" mass="39788">MESQLTQTFIIAEAGVNHNGSLEKAKDLVKIAKDSGANAVKFQTFKADLLVTKSARKAEYQVNNTGKDNSQYQMLKELELSEDDHFVLFELANSLGIEFLSTPFDQESLYFLIHKLGLKRIKISSGDLINAPFLFEVGKFAETVILSSGMGNLAEIEEALSILTLGFLKDSSVGINRTSLMHALASEIGYAELKRRVTILHATTDYPAKFSDVNLKAMQTIQRAFGLDVGYSDHTEGIHVSVAAVAMGAKVIEKHFTADKTQEGPDHLASLEPKELKSLVDSIRDIELSLGTGMKLPAPSEAQNAEVVRKSIVAKKAIRRGERFSSENLTIKRPGTGIRPIEFWNLIGKESNQDYIEDDLI</sequence>
<dbReference type="InterPro" id="IPR051690">
    <property type="entry name" value="PseI-like"/>
</dbReference>
<reference evidence="2 3" key="1">
    <citation type="submission" date="2018-02" db="EMBL/GenBank/DDBJ databases">
        <title>Novel Leptospira species isolated from soil and water in Japan.</title>
        <authorList>
            <person name="Nakao R."/>
            <person name="Masuzawa T."/>
        </authorList>
    </citation>
    <scope>NUCLEOTIDE SEQUENCE [LARGE SCALE GENOMIC DNA]</scope>
    <source>
        <strain evidence="2 3">YH101</strain>
    </source>
</reference>
<protein>
    <submittedName>
        <fullName evidence="2">Putative N-acetylneuraminic acid synthetase</fullName>
    </submittedName>
</protein>
<dbReference type="Proteomes" id="UP000245133">
    <property type="component" value="Unassembled WGS sequence"/>
</dbReference>
<dbReference type="InterPro" id="IPR013132">
    <property type="entry name" value="PseI/NeuA/B-like_N"/>
</dbReference>
<dbReference type="PROSITE" id="PS50844">
    <property type="entry name" value="AFP_LIKE"/>
    <property type="match status" value="1"/>
</dbReference>
<organism evidence="2 3">
    <name type="scientific">Leptospira ryugenii</name>
    <dbReference type="NCBI Taxonomy" id="1917863"/>
    <lineage>
        <taxon>Bacteria</taxon>
        <taxon>Pseudomonadati</taxon>
        <taxon>Spirochaetota</taxon>
        <taxon>Spirochaetia</taxon>
        <taxon>Leptospirales</taxon>
        <taxon>Leptospiraceae</taxon>
        <taxon>Leptospira</taxon>
    </lineage>
</organism>
<dbReference type="Gene3D" id="3.20.20.70">
    <property type="entry name" value="Aldolase class I"/>
    <property type="match status" value="1"/>
</dbReference>
<dbReference type="InterPro" id="IPR013785">
    <property type="entry name" value="Aldolase_TIM"/>
</dbReference>
<dbReference type="NCBIfam" id="TIGR03569">
    <property type="entry name" value="NeuB_NnaB"/>
    <property type="match status" value="1"/>
</dbReference>
<evidence type="ECO:0000313" key="2">
    <source>
        <dbReference type="EMBL" id="GBF48801.1"/>
    </source>
</evidence>
<dbReference type="InterPro" id="IPR036732">
    <property type="entry name" value="AFP_Neu5c_C_sf"/>
</dbReference>
<dbReference type="CDD" id="cd11615">
    <property type="entry name" value="SAF_NeuB_like"/>
    <property type="match status" value="1"/>
</dbReference>
<dbReference type="AlphaFoldDB" id="A0A2P2DVY7"/>
<comment type="caution">
    <text evidence="2">The sequence shown here is derived from an EMBL/GenBank/DDBJ whole genome shotgun (WGS) entry which is preliminary data.</text>
</comment>
<dbReference type="InterPro" id="IPR020007">
    <property type="entry name" value="NeuB/NeuA"/>
</dbReference>
<dbReference type="SUPFAM" id="SSF51269">
    <property type="entry name" value="AFP III-like domain"/>
    <property type="match status" value="1"/>
</dbReference>
<dbReference type="Gene3D" id="3.90.1210.10">
    <property type="entry name" value="Antifreeze-like/N-acetylneuraminic acid synthase C-terminal domain"/>
    <property type="match status" value="1"/>
</dbReference>
<dbReference type="Pfam" id="PF03102">
    <property type="entry name" value="NeuB"/>
    <property type="match status" value="1"/>
</dbReference>
<dbReference type="PANTHER" id="PTHR42966">
    <property type="entry name" value="N-ACETYLNEURAMINATE SYNTHASE"/>
    <property type="match status" value="1"/>
</dbReference>
<evidence type="ECO:0000313" key="3">
    <source>
        <dbReference type="Proteomes" id="UP000245133"/>
    </source>
</evidence>
<dbReference type="Pfam" id="PF08666">
    <property type="entry name" value="SAF"/>
    <property type="match status" value="1"/>
</dbReference>
<accession>A0A2P2DVY7</accession>
<proteinExistence type="predicted"/>
<dbReference type="InterPro" id="IPR013974">
    <property type="entry name" value="SAF"/>
</dbReference>
<dbReference type="EMBL" id="BFBB01000002">
    <property type="protein sequence ID" value="GBF48801.1"/>
    <property type="molecule type" value="Genomic_DNA"/>
</dbReference>
<keyword evidence="3" id="KW-1185">Reference proteome</keyword>
<evidence type="ECO:0000259" key="1">
    <source>
        <dbReference type="PROSITE" id="PS50844"/>
    </source>
</evidence>
<dbReference type="RefSeq" id="WP_108972995.1">
    <property type="nucleotide sequence ID" value="NZ_BFBB01000002.1"/>
</dbReference>
<gene>
    <name evidence="2" type="primary">neuB</name>
    <name evidence="2" type="ORF">LPTSP4_03010</name>
</gene>
<dbReference type="GO" id="GO:0016051">
    <property type="term" value="P:carbohydrate biosynthetic process"/>
    <property type="evidence" value="ECO:0007669"/>
    <property type="project" value="InterPro"/>
</dbReference>
<dbReference type="InterPro" id="IPR057736">
    <property type="entry name" value="SAF_PseI/NeuA/NeuB"/>
</dbReference>
<dbReference type="OrthoDB" id="9814210at2"/>
<dbReference type="InterPro" id="IPR006190">
    <property type="entry name" value="SAF_AFP_Neu5Ac"/>
</dbReference>
<dbReference type="GO" id="GO:0047444">
    <property type="term" value="F:N-acylneuraminate-9-phosphate synthase activity"/>
    <property type="evidence" value="ECO:0007669"/>
    <property type="project" value="TreeGrafter"/>
</dbReference>
<feature type="domain" description="AFP-like" evidence="1">
    <location>
        <begin position="311"/>
        <end position="361"/>
    </location>
</feature>
<dbReference type="PANTHER" id="PTHR42966:SF1">
    <property type="entry name" value="SIALIC ACID SYNTHASE"/>
    <property type="match status" value="1"/>
</dbReference>
<dbReference type="SUPFAM" id="SSF51569">
    <property type="entry name" value="Aldolase"/>
    <property type="match status" value="1"/>
</dbReference>